<dbReference type="STRING" id="443254.Marpi_1664"/>
<dbReference type="EMBL" id="CP003257">
    <property type="protein sequence ID" value="AEX86053.1"/>
    <property type="molecule type" value="Genomic_DNA"/>
</dbReference>
<accession>H2J536</accession>
<dbReference type="eggNOG" id="COG0715">
    <property type="taxonomic scope" value="Bacteria"/>
</dbReference>
<dbReference type="HOGENOM" id="CLU_438570_0_0_0"/>
<dbReference type="AlphaFoldDB" id="H2J536"/>
<dbReference type="SUPFAM" id="SSF140683">
    <property type="entry name" value="SP0561-like"/>
    <property type="match status" value="1"/>
</dbReference>
<keyword evidence="3" id="KW-1185">Reference proteome</keyword>
<evidence type="ECO:0000313" key="3">
    <source>
        <dbReference type="Proteomes" id="UP000007161"/>
    </source>
</evidence>
<dbReference type="PROSITE" id="PS51379">
    <property type="entry name" value="4FE4S_FER_2"/>
    <property type="match status" value="1"/>
</dbReference>
<dbReference type="Proteomes" id="UP000007161">
    <property type="component" value="Chromosome"/>
</dbReference>
<dbReference type="InterPro" id="IPR015077">
    <property type="entry name" value="DUF1858"/>
</dbReference>
<dbReference type="OrthoDB" id="568193at2"/>
<reference evidence="2 3" key="1">
    <citation type="journal article" date="2012" name="J. Bacteriol.">
        <title>Complete Genome Sequence of the Thermophilic, Piezophilic, Heterotrophic Bacterium Marinitoga piezophila KA3.</title>
        <authorList>
            <person name="Lucas S."/>
            <person name="Han J."/>
            <person name="Lapidus A."/>
            <person name="Cheng J.F."/>
            <person name="Goodwin L.A."/>
            <person name="Pitluck S."/>
            <person name="Peters L."/>
            <person name="Mikhailova N."/>
            <person name="Teshima H."/>
            <person name="Detter J.C."/>
            <person name="Han C."/>
            <person name="Tapia R."/>
            <person name="Land M."/>
            <person name="Hauser L."/>
            <person name="Kyrpides N.C."/>
            <person name="Ivanova N."/>
            <person name="Pagani I."/>
            <person name="Vannier P."/>
            <person name="Oger P."/>
            <person name="Bartlett D.H."/>
            <person name="Noll K.M."/>
            <person name="Woyke T."/>
            <person name="Jebbar M."/>
        </authorList>
    </citation>
    <scope>NUCLEOTIDE SEQUENCE [LARGE SCALE GENOMIC DNA]</scope>
    <source>
        <strain evidence="3">DSM 14283 / JCM 11233 / KA3</strain>
    </source>
</reference>
<dbReference type="InterPro" id="IPR038062">
    <property type="entry name" value="ScdA-like_N_sf"/>
</dbReference>
<dbReference type="Pfam" id="PF13370">
    <property type="entry name" value="Fer4_13"/>
    <property type="match status" value="1"/>
</dbReference>
<dbReference type="InterPro" id="IPR017896">
    <property type="entry name" value="4Fe4S_Fe-S-bd"/>
</dbReference>
<evidence type="ECO:0000313" key="2">
    <source>
        <dbReference type="EMBL" id="AEX86053.1"/>
    </source>
</evidence>
<dbReference type="InterPro" id="IPR018720">
    <property type="entry name" value="DUF2249"/>
</dbReference>
<dbReference type="KEGG" id="mpz:Marpi_1664"/>
<dbReference type="Gene3D" id="3.40.190.10">
    <property type="entry name" value="Periplasmic binding protein-like II"/>
    <property type="match status" value="2"/>
</dbReference>
<sequence length="623" mass="71680">MEKYKVIKEKCIACKACVRTAPENFRIEDGKAVVFKQPENDEELIKSRKAMEICPTGAILYEKPEPITGNSNVKETIEKYPQLKEILVKISPKFKTMQNPVMWNTVAKFATFKNAAKMTGVSLCEILHTVNKELGLEKELYKLFPECIRESEEEFNSSEITWKEPEEIIKIPESNIENLGVVIEQLKDLKSGESVVFEGNIDLEPVIKIIEDMEYLYNIKKYNTFKVRVSVYNPSKESTNIEDYEVLDVRMMQQDPFDIIIKKAYSLNPGEGFVLVQTFVPTPLINMLDGMGFDAEIEQVNPYEVKVYFKRRIEDEEENVEDNGKPTVTIQSATPVGYPIIMRLLQSKRLKKVVNIKELKIWEETEKHLGWIVNGKADISFSALITAAKLRDVDVKMPVVFVWDNFSIITRGYKAKSLEDLKGKTIHLPLFEDAPPAKITKYLIQAKGLNIEDFNFSYGNPFGRPKEIMMDFLSGKVDTVLLREPEAGFVMQALEESNIEYSELDYGKIWNEINDGFGLLPNAGMVLKGDLVRNYPEITKVLLEELEAAINWVNENRKEAAKLSFDMMRAPIKNVEKFLERVTFKYVSGKELEEKVYNFYDILIKNDIINATLDEELMEIFRI</sequence>
<protein>
    <submittedName>
        <fullName evidence="2">ABC-type nitrate/sulfonate/bicarbonate transport system, periplasmic component</fullName>
    </submittedName>
</protein>
<dbReference type="PANTHER" id="PTHR30024:SF46">
    <property type="entry name" value="ABC TRANSPORTER, SUBSTRATE-BINDING LIPOPROTEIN"/>
    <property type="match status" value="1"/>
</dbReference>
<dbReference type="Gene3D" id="1.10.3910.10">
    <property type="entry name" value="SP0561-like"/>
    <property type="match status" value="1"/>
</dbReference>
<name>H2J536_MARPK</name>
<dbReference type="RefSeq" id="WP_014297124.1">
    <property type="nucleotide sequence ID" value="NC_016751.1"/>
</dbReference>
<gene>
    <name evidence="2" type="ordered locus">Marpi_1664</name>
</gene>
<evidence type="ECO:0000259" key="1">
    <source>
        <dbReference type="PROSITE" id="PS51379"/>
    </source>
</evidence>
<dbReference type="Pfam" id="PF08984">
    <property type="entry name" value="DUF1858"/>
    <property type="match status" value="1"/>
</dbReference>
<dbReference type="eggNOG" id="COG1141">
    <property type="taxonomic scope" value="Bacteria"/>
</dbReference>
<proteinExistence type="predicted"/>
<dbReference type="PANTHER" id="PTHR30024">
    <property type="entry name" value="ALIPHATIC SULFONATES-BINDING PROTEIN-RELATED"/>
    <property type="match status" value="1"/>
</dbReference>
<dbReference type="SUPFAM" id="SSF53850">
    <property type="entry name" value="Periplasmic binding protein-like II"/>
    <property type="match status" value="1"/>
</dbReference>
<dbReference type="SUPFAM" id="SSF54862">
    <property type="entry name" value="4Fe-4S ferredoxins"/>
    <property type="match status" value="1"/>
</dbReference>
<reference evidence="3" key="2">
    <citation type="submission" date="2012-01" db="EMBL/GenBank/DDBJ databases">
        <title>Complete sequence of chromosome of Marinitoga piezophila KA3.</title>
        <authorList>
            <person name="Lucas S."/>
            <person name="Han J."/>
            <person name="Lapidus A."/>
            <person name="Cheng J.-F."/>
            <person name="Goodwin L."/>
            <person name="Pitluck S."/>
            <person name="Peters L."/>
            <person name="Mikhailova N."/>
            <person name="Teshima H."/>
            <person name="Detter J.C."/>
            <person name="Han C."/>
            <person name="Tapia R."/>
            <person name="Land M."/>
            <person name="Hauser L."/>
            <person name="Kyrpides N."/>
            <person name="Ivanova N."/>
            <person name="Pagani I."/>
            <person name="Jebbar M."/>
            <person name="Vannier P."/>
            <person name="Oger P."/>
            <person name="Cario A."/>
            <person name="Bartlett D."/>
            <person name="Noll K.M."/>
            <person name="Woyke T."/>
        </authorList>
    </citation>
    <scope>NUCLEOTIDE SEQUENCE [LARGE SCALE GENOMIC DNA]</scope>
    <source>
        <strain evidence="3">DSM 14283 / JCM 11233 / KA3</strain>
    </source>
</reference>
<organism evidence="2 3">
    <name type="scientific">Marinitoga piezophila (strain DSM 14283 / JCM 11233 / KA3)</name>
    <dbReference type="NCBI Taxonomy" id="443254"/>
    <lineage>
        <taxon>Bacteria</taxon>
        <taxon>Thermotogati</taxon>
        <taxon>Thermotogota</taxon>
        <taxon>Thermotogae</taxon>
        <taxon>Petrotogales</taxon>
        <taxon>Petrotogaceae</taxon>
        <taxon>Marinitoga</taxon>
    </lineage>
</organism>
<feature type="domain" description="4Fe-4S ferredoxin-type" evidence="1">
    <location>
        <begin position="2"/>
        <end position="30"/>
    </location>
</feature>
<dbReference type="Gene3D" id="3.30.70.20">
    <property type="match status" value="1"/>
</dbReference>
<dbReference type="Pfam" id="PF10006">
    <property type="entry name" value="DUF2249"/>
    <property type="match status" value="1"/>
</dbReference>